<dbReference type="GO" id="GO:0016746">
    <property type="term" value="F:acyltransferase activity"/>
    <property type="evidence" value="ECO:0007669"/>
    <property type="project" value="UniProtKB-KW"/>
</dbReference>
<dbReference type="Gene3D" id="3.40.630.30">
    <property type="match status" value="1"/>
</dbReference>
<evidence type="ECO:0000313" key="3">
    <source>
        <dbReference type="Proteomes" id="UP001596044"/>
    </source>
</evidence>
<keyword evidence="2" id="KW-0012">Acyltransferase</keyword>
<dbReference type="InterPro" id="IPR000182">
    <property type="entry name" value="GNAT_dom"/>
</dbReference>
<gene>
    <name evidence="2" type="ORF">ACFPOG_25875</name>
</gene>
<dbReference type="SUPFAM" id="SSF55729">
    <property type="entry name" value="Acyl-CoA N-acyltransferases (Nat)"/>
    <property type="match status" value="1"/>
</dbReference>
<name>A0ABW0KDY9_9BACL</name>
<dbReference type="EC" id="2.3.1.-" evidence="2"/>
<evidence type="ECO:0000313" key="2">
    <source>
        <dbReference type="EMBL" id="MFC5451634.1"/>
    </source>
</evidence>
<organism evidence="2 3">
    <name type="scientific">Paenibacillus aestuarii</name>
    <dbReference type="NCBI Taxonomy" id="516965"/>
    <lineage>
        <taxon>Bacteria</taxon>
        <taxon>Bacillati</taxon>
        <taxon>Bacillota</taxon>
        <taxon>Bacilli</taxon>
        <taxon>Bacillales</taxon>
        <taxon>Paenibacillaceae</taxon>
        <taxon>Paenibacillus</taxon>
    </lineage>
</organism>
<reference evidence="3" key="1">
    <citation type="journal article" date="2019" name="Int. J. Syst. Evol. Microbiol.">
        <title>The Global Catalogue of Microorganisms (GCM) 10K type strain sequencing project: providing services to taxonomists for standard genome sequencing and annotation.</title>
        <authorList>
            <consortium name="The Broad Institute Genomics Platform"/>
            <consortium name="The Broad Institute Genome Sequencing Center for Infectious Disease"/>
            <person name="Wu L."/>
            <person name="Ma J."/>
        </authorList>
    </citation>
    <scope>NUCLEOTIDE SEQUENCE [LARGE SCALE GENOMIC DNA]</scope>
    <source>
        <strain evidence="3">KACC 11904</strain>
    </source>
</reference>
<comment type="caution">
    <text evidence="2">The sequence shown here is derived from an EMBL/GenBank/DDBJ whole genome shotgun (WGS) entry which is preliminary data.</text>
</comment>
<dbReference type="RefSeq" id="WP_377526300.1">
    <property type="nucleotide sequence ID" value="NZ_JBHSMJ010000039.1"/>
</dbReference>
<protein>
    <submittedName>
        <fullName evidence="2">GNAT family N-acetyltransferase</fullName>
        <ecNumber evidence="2">2.3.1.-</ecNumber>
    </submittedName>
</protein>
<dbReference type="EMBL" id="JBHSMJ010000039">
    <property type="protein sequence ID" value="MFC5451634.1"/>
    <property type="molecule type" value="Genomic_DNA"/>
</dbReference>
<dbReference type="Pfam" id="PF00583">
    <property type="entry name" value="Acetyltransf_1"/>
    <property type="match status" value="1"/>
</dbReference>
<accession>A0ABW0KDY9</accession>
<keyword evidence="3" id="KW-1185">Reference proteome</keyword>
<dbReference type="Proteomes" id="UP001596044">
    <property type="component" value="Unassembled WGS sequence"/>
</dbReference>
<feature type="domain" description="N-acetyltransferase" evidence="1">
    <location>
        <begin position="8"/>
        <end position="57"/>
    </location>
</feature>
<evidence type="ECO:0000259" key="1">
    <source>
        <dbReference type="Pfam" id="PF00583"/>
    </source>
</evidence>
<sequence length="61" mass="6831">MLSNYYNQKGRAYWVALDESGKVLGGCGIAEYGLTEEHICELQKMYLLKEARGTGVAVESW</sequence>
<keyword evidence="2" id="KW-0808">Transferase</keyword>
<proteinExistence type="predicted"/>
<dbReference type="InterPro" id="IPR016181">
    <property type="entry name" value="Acyl_CoA_acyltransferase"/>
</dbReference>